<keyword evidence="3" id="KW-1185">Reference proteome</keyword>
<organism evidence="2 3">
    <name type="scientific">Musa balbisiana</name>
    <name type="common">Banana</name>
    <dbReference type="NCBI Taxonomy" id="52838"/>
    <lineage>
        <taxon>Eukaryota</taxon>
        <taxon>Viridiplantae</taxon>
        <taxon>Streptophyta</taxon>
        <taxon>Embryophyta</taxon>
        <taxon>Tracheophyta</taxon>
        <taxon>Spermatophyta</taxon>
        <taxon>Magnoliopsida</taxon>
        <taxon>Liliopsida</taxon>
        <taxon>Zingiberales</taxon>
        <taxon>Musaceae</taxon>
        <taxon>Musa</taxon>
    </lineage>
</organism>
<dbReference type="PANTHER" id="PTHR34120:SF2">
    <property type="entry name" value="OS01G0860900 PROTEIN"/>
    <property type="match status" value="1"/>
</dbReference>
<comment type="caution">
    <text evidence="2">The sequence shown here is derived from an EMBL/GenBank/DDBJ whole genome shotgun (WGS) entry which is preliminary data.</text>
</comment>
<gene>
    <name evidence="2" type="ORF">C4D60_Mb02t03070</name>
</gene>
<sequence>MRQLELETLLCDGETKVACGTPPDGDKEEVDGVCPLPAIGGGGLIYHDYGRMDSTRGLTNPKSVKAKPKSRSGSESLSGAMNAPSKPPIIGLPAKIQTSGYAGRGYRRPARSRIFPRKRRGGRNLAVPESKSEPASPKVSWLGKVLSDTGPELEQQRRPVKDRKARGFWAGLAAIFRCGGCGPGASEVQQQVQGERRSTPPPRIIPAKMVRRVSAGEQPPVVPAPGAMSRLSSRRRAASWGEAAVAGELSLFRSR</sequence>
<dbReference type="AlphaFoldDB" id="A0A4S8I7V0"/>
<name>A0A4S8I7V0_MUSBA</name>
<evidence type="ECO:0000313" key="3">
    <source>
        <dbReference type="Proteomes" id="UP000317650"/>
    </source>
</evidence>
<accession>A0A4S8I7V0</accession>
<proteinExistence type="predicted"/>
<protein>
    <submittedName>
        <fullName evidence="2">Uncharacterized protein</fullName>
    </submittedName>
</protein>
<feature type="compositionally biased region" description="Basic residues" evidence="1">
    <location>
        <begin position="105"/>
        <end position="122"/>
    </location>
</feature>
<evidence type="ECO:0000313" key="2">
    <source>
        <dbReference type="EMBL" id="THU44030.1"/>
    </source>
</evidence>
<dbReference type="EMBL" id="PYDT01000011">
    <property type="protein sequence ID" value="THU44030.1"/>
    <property type="molecule type" value="Genomic_DNA"/>
</dbReference>
<evidence type="ECO:0000256" key="1">
    <source>
        <dbReference type="SAM" id="MobiDB-lite"/>
    </source>
</evidence>
<reference evidence="2 3" key="1">
    <citation type="journal article" date="2019" name="Nat. Plants">
        <title>Genome sequencing of Musa balbisiana reveals subgenome evolution and function divergence in polyploid bananas.</title>
        <authorList>
            <person name="Yao X."/>
        </authorList>
    </citation>
    <scope>NUCLEOTIDE SEQUENCE [LARGE SCALE GENOMIC DNA]</scope>
    <source>
        <strain evidence="3">cv. DH-PKW</strain>
        <tissue evidence="2">Leaves</tissue>
    </source>
</reference>
<dbReference type="Proteomes" id="UP000317650">
    <property type="component" value="Chromosome 2"/>
</dbReference>
<dbReference type="PANTHER" id="PTHR34120">
    <property type="entry name" value="EXPRESSED PROTEIN"/>
    <property type="match status" value="1"/>
</dbReference>
<feature type="region of interest" description="Disordered" evidence="1">
    <location>
        <begin position="55"/>
        <end position="139"/>
    </location>
</feature>